<evidence type="ECO:0000256" key="12">
    <source>
        <dbReference type="ARBA" id="ARBA00030003"/>
    </source>
</evidence>
<evidence type="ECO:0000259" key="17">
    <source>
        <dbReference type="PROSITE" id="PS52039"/>
    </source>
</evidence>
<feature type="compositionally biased region" description="Low complexity" evidence="16">
    <location>
        <begin position="749"/>
        <end position="761"/>
    </location>
</feature>
<feature type="compositionally biased region" description="Basic and acidic residues" evidence="16">
    <location>
        <begin position="442"/>
        <end position="452"/>
    </location>
</feature>
<dbReference type="SMART" id="SM00436">
    <property type="entry name" value="TOP1Bc"/>
    <property type="match status" value="1"/>
</dbReference>
<evidence type="ECO:0000256" key="1">
    <source>
        <dbReference type="ARBA" id="ARBA00000213"/>
    </source>
</evidence>
<evidence type="ECO:0000256" key="7">
    <source>
        <dbReference type="ARBA" id="ARBA00022833"/>
    </source>
</evidence>
<organism evidence="18 19">
    <name type="scientific">Cupriavidus basilensis</name>
    <dbReference type="NCBI Taxonomy" id="68895"/>
    <lineage>
        <taxon>Bacteria</taxon>
        <taxon>Pseudomonadati</taxon>
        <taxon>Pseudomonadota</taxon>
        <taxon>Betaproteobacteria</taxon>
        <taxon>Burkholderiales</taxon>
        <taxon>Burkholderiaceae</taxon>
        <taxon>Cupriavidus</taxon>
    </lineage>
</organism>
<dbReference type="GO" id="GO:0006281">
    <property type="term" value="P:DNA repair"/>
    <property type="evidence" value="ECO:0007669"/>
    <property type="project" value="TreeGrafter"/>
</dbReference>
<evidence type="ECO:0000313" key="19">
    <source>
        <dbReference type="Proteomes" id="UP000031843"/>
    </source>
</evidence>
<evidence type="ECO:0000256" key="10">
    <source>
        <dbReference type="ARBA" id="ARBA00023125"/>
    </source>
</evidence>
<dbReference type="SUPFAM" id="SSF57783">
    <property type="entry name" value="Zinc beta-ribbon"/>
    <property type="match status" value="2"/>
</dbReference>
<dbReference type="STRING" id="68895.RR42_s0751"/>
<dbReference type="Gene3D" id="2.70.20.10">
    <property type="entry name" value="Topoisomerase I, domain 3"/>
    <property type="match status" value="1"/>
</dbReference>
<evidence type="ECO:0000256" key="2">
    <source>
        <dbReference type="ARBA" id="ARBA00009446"/>
    </source>
</evidence>
<dbReference type="OrthoDB" id="9803554at2"/>
<dbReference type="PROSITE" id="PS52039">
    <property type="entry name" value="TOPO_IA_2"/>
    <property type="match status" value="1"/>
</dbReference>
<evidence type="ECO:0000256" key="5">
    <source>
        <dbReference type="ARBA" id="ARBA00022737"/>
    </source>
</evidence>
<dbReference type="InterPro" id="IPR006171">
    <property type="entry name" value="TOPRIM_dom"/>
</dbReference>
<dbReference type="CDD" id="cd00186">
    <property type="entry name" value="TOP1Ac"/>
    <property type="match status" value="1"/>
</dbReference>
<dbReference type="InterPro" id="IPR013498">
    <property type="entry name" value="Topo_IA_Znf"/>
</dbReference>
<evidence type="ECO:0000256" key="14">
    <source>
        <dbReference type="ARBA" id="ARBA00032235"/>
    </source>
</evidence>
<keyword evidence="10" id="KW-0238">DNA-binding</keyword>
<dbReference type="CDD" id="cd03362">
    <property type="entry name" value="TOPRIM_TopoIA_TopoIII"/>
    <property type="match status" value="1"/>
</dbReference>
<dbReference type="InterPro" id="IPR000380">
    <property type="entry name" value="Topo_IA"/>
</dbReference>
<feature type="region of interest" description="Disordered" evidence="16">
    <location>
        <begin position="720"/>
        <end position="761"/>
    </location>
</feature>
<name>A0A0C4YA37_9BURK</name>
<dbReference type="InterPro" id="IPR023406">
    <property type="entry name" value="Topo_IA_AS"/>
</dbReference>
<dbReference type="InterPro" id="IPR023405">
    <property type="entry name" value="Topo_IA_core_domain"/>
</dbReference>
<dbReference type="Pfam" id="PF01131">
    <property type="entry name" value="Topoisom_bac"/>
    <property type="match status" value="1"/>
</dbReference>
<evidence type="ECO:0000256" key="16">
    <source>
        <dbReference type="SAM" id="MobiDB-lite"/>
    </source>
</evidence>
<dbReference type="SMART" id="SM00493">
    <property type="entry name" value="TOPRIM"/>
    <property type="match status" value="1"/>
</dbReference>
<dbReference type="RefSeq" id="WP_052494930.1">
    <property type="nucleotide sequence ID" value="NZ_CP010537.1"/>
</dbReference>
<evidence type="ECO:0000313" key="18">
    <source>
        <dbReference type="EMBL" id="AJG22342.1"/>
    </source>
</evidence>
<feature type="domain" description="Topo IA-type catalytic" evidence="17">
    <location>
        <begin position="149"/>
        <end position="608"/>
    </location>
</feature>
<keyword evidence="9" id="KW-0799">Topoisomerase</keyword>
<dbReference type="NCBIfam" id="NF005829">
    <property type="entry name" value="PRK07726.1"/>
    <property type="match status" value="1"/>
</dbReference>
<dbReference type="Gene3D" id="3.40.50.140">
    <property type="match status" value="1"/>
</dbReference>
<dbReference type="InterPro" id="IPR013826">
    <property type="entry name" value="Topo_IA_cen_sub3"/>
</dbReference>
<dbReference type="InterPro" id="IPR005738">
    <property type="entry name" value="TopoIII"/>
</dbReference>
<dbReference type="SUPFAM" id="SSF56712">
    <property type="entry name" value="Prokaryotic type I DNA topoisomerase"/>
    <property type="match status" value="1"/>
</dbReference>
<evidence type="ECO:0000256" key="9">
    <source>
        <dbReference type="ARBA" id="ARBA00023029"/>
    </source>
</evidence>
<evidence type="ECO:0000256" key="8">
    <source>
        <dbReference type="ARBA" id="ARBA00022842"/>
    </source>
</evidence>
<evidence type="ECO:0000256" key="4">
    <source>
        <dbReference type="ARBA" id="ARBA00022723"/>
    </source>
</evidence>
<dbReference type="GO" id="GO:0008270">
    <property type="term" value="F:zinc ion binding"/>
    <property type="evidence" value="ECO:0007669"/>
    <property type="project" value="UniProtKB-KW"/>
</dbReference>
<proteinExistence type="inferred from homology"/>
<dbReference type="GO" id="GO:0006310">
    <property type="term" value="P:DNA recombination"/>
    <property type="evidence" value="ECO:0007669"/>
    <property type="project" value="TreeGrafter"/>
</dbReference>
<dbReference type="PRINTS" id="PR00417">
    <property type="entry name" value="PRTPISMRASEI"/>
</dbReference>
<dbReference type="GO" id="GO:0043597">
    <property type="term" value="C:cytoplasmic replication fork"/>
    <property type="evidence" value="ECO:0007669"/>
    <property type="project" value="TreeGrafter"/>
</dbReference>
<dbReference type="KEGG" id="cbw:RR42_s0751"/>
<dbReference type="Gene3D" id="3.30.65.10">
    <property type="entry name" value="Bacterial Topoisomerase I, domain 1"/>
    <property type="match status" value="3"/>
</dbReference>
<dbReference type="InterPro" id="IPR003602">
    <property type="entry name" value="Topo_IA_DNA-bd_dom"/>
</dbReference>
<dbReference type="AlphaFoldDB" id="A0A0C4YA37"/>
<dbReference type="GO" id="GO:0003917">
    <property type="term" value="F:DNA topoisomerase type I (single strand cut, ATP-independent) activity"/>
    <property type="evidence" value="ECO:0007669"/>
    <property type="project" value="UniProtKB-EC"/>
</dbReference>
<dbReference type="GO" id="GO:0006265">
    <property type="term" value="P:DNA topological change"/>
    <property type="evidence" value="ECO:0007669"/>
    <property type="project" value="InterPro"/>
</dbReference>
<keyword evidence="8" id="KW-0460">Magnesium</keyword>
<keyword evidence="5" id="KW-0677">Repeat</keyword>
<keyword evidence="11 18" id="KW-0413">Isomerase</keyword>
<dbReference type="Gene3D" id="1.10.290.10">
    <property type="entry name" value="Topoisomerase I, domain 4"/>
    <property type="match status" value="1"/>
</dbReference>
<sequence>MKLYLCEKPSQAAEIARHVGARKRDNGCFTGDSVTVTYCIGHLLEQAKPETYEPRLARWDPELLPVIPMQWQLDVKPTVKTQYGVVIRLLKQASELVIATDADREGEVIAREMMQAAGYRGPVSRLWLSAFDDASVRKALGKLLPGAKTAPMYAAGLGRSRADWLAGMNVTMMLTTGFGTGGKGGTLHFGRVQTPVLALVVRRERAIRTFVPKAYYELQASFELAGVAVPMAWRPAPALLDPDGHVAQAATAKSVADKVRGQPGRVDHVEAGPEREAPPLLFSLASLQREASARYGIKAQAVLDACQALYEKHKATTYPRTDCEYLPSSMLAETAMVLQGIRAARPDMASLLACADPSSTSRAFNDRKITAHHAIIPSLNPRVSVGNMSKSEQTIYDMIARRYLAQFLGDFHFHKTVIEVVCAGERFRVSGKTPQVPGWKRAYPEEQDKPNTKDAPPAEDVAALPSAQTGDPARNLHCDAVSRKTKPPRRYTEGTLIAAMESIDKEIEDERLRKIMRNKEKAGIGTDATRAAIIENLFKRDYLATEKKQVLPTPRGEALITLIEANAPQLADPVLTAEWEDRLMQLEAGTLTLEVFEGELSTWLSELIARLKSVARTAPQRPDMPHAMPDSTEPCPACGKPMRSLKSAKGPFWGCSGYPDCSVTLPDVDGRPGQRRATSVSTAGPVYPCPRCRKPLRQRTSSRGPFWGCSGFPACNYTQPDEGGKPGVRPADVQGKSARQDLPGPARQAAKPPSAPVPAVAGSPCPGCAGGRLIGRVMKDSGRRFLGCTGFPACRHFQWLPQQQSSSI</sequence>
<accession>A0A0C4YA37</accession>
<dbReference type="SMART" id="SM00437">
    <property type="entry name" value="TOP1Ac"/>
    <property type="match status" value="1"/>
</dbReference>
<gene>
    <name evidence="18" type="ORF">RR42_s0751</name>
</gene>
<protein>
    <recommendedName>
        <fullName evidence="3">DNA topoisomerase</fullName>
        <ecNumber evidence="3">5.6.2.1</ecNumber>
    </recommendedName>
    <alternativeName>
        <fullName evidence="15">Omega-protein</fullName>
    </alternativeName>
    <alternativeName>
        <fullName evidence="14">Relaxing enzyme</fullName>
    </alternativeName>
    <alternativeName>
        <fullName evidence="12">Swivelase</fullName>
    </alternativeName>
    <alternativeName>
        <fullName evidence="13">Untwisting enzyme</fullName>
    </alternativeName>
</protein>
<dbReference type="GO" id="GO:0003677">
    <property type="term" value="F:DNA binding"/>
    <property type="evidence" value="ECO:0007669"/>
    <property type="project" value="UniProtKB-KW"/>
</dbReference>
<dbReference type="Pfam" id="PF01751">
    <property type="entry name" value="Toprim"/>
    <property type="match status" value="1"/>
</dbReference>
<dbReference type="Gene3D" id="1.10.460.10">
    <property type="entry name" value="Topoisomerase I, domain 2"/>
    <property type="match status" value="1"/>
</dbReference>
<reference evidence="18 19" key="1">
    <citation type="journal article" date="2015" name="Genome Announc.">
        <title>Complete Genome Sequence of Cupriavidus basilensis 4G11, Isolated from the Oak Ridge Field Research Center Site.</title>
        <authorList>
            <person name="Ray J."/>
            <person name="Waters R.J."/>
            <person name="Skerker J.M."/>
            <person name="Kuehl J.V."/>
            <person name="Price M.N."/>
            <person name="Huang J."/>
            <person name="Chakraborty R."/>
            <person name="Arkin A.P."/>
            <person name="Deutschbauer A."/>
        </authorList>
    </citation>
    <scope>NUCLEOTIDE SEQUENCE [LARGE SCALE GENOMIC DNA]</scope>
    <source>
        <strain evidence="18">4G11</strain>
    </source>
</reference>
<feature type="region of interest" description="Disordered" evidence="16">
    <location>
        <begin position="433"/>
        <end position="489"/>
    </location>
</feature>
<dbReference type="InterPro" id="IPR003601">
    <property type="entry name" value="Topo_IA_2"/>
</dbReference>
<evidence type="ECO:0000256" key="13">
    <source>
        <dbReference type="ARBA" id="ARBA00031985"/>
    </source>
</evidence>
<dbReference type="Pfam" id="PF01396">
    <property type="entry name" value="Zn_ribbon_Top1"/>
    <property type="match status" value="3"/>
</dbReference>
<dbReference type="InterPro" id="IPR034144">
    <property type="entry name" value="TOPRIM_TopoIII"/>
</dbReference>
<keyword evidence="6" id="KW-0863">Zinc-finger</keyword>
<evidence type="ECO:0000256" key="3">
    <source>
        <dbReference type="ARBA" id="ARBA00012891"/>
    </source>
</evidence>
<dbReference type="NCBIfam" id="TIGR01056">
    <property type="entry name" value="topB"/>
    <property type="match status" value="1"/>
</dbReference>
<keyword evidence="7" id="KW-0862">Zinc</keyword>
<dbReference type="InterPro" id="IPR013497">
    <property type="entry name" value="Topo_IA_cen"/>
</dbReference>
<dbReference type="EMBL" id="CP010537">
    <property type="protein sequence ID" value="AJG22342.1"/>
    <property type="molecule type" value="Genomic_DNA"/>
</dbReference>
<comment type="catalytic activity">
    <reaction evidence="1">
        <text>ATP-independent breakage of single-stranded DNA, followed by passage and rejoining.</text>
        <dbReference type="EC" id="5.6.2.1"/>
    </reaction>
</comment>
<evidence type="ECO:0000256" key="6">
    <source>
        <dbReference type="ARBA" id="ARBA00022771"/>
    </source>
</evidence>
<evidence type="ECO:0000256" key="15">
    <source>
        <dbReference type="ARBA" id="ARBA00032877"/>
    </source>
</evidence>
<keyword evidence="4" id="KW-0479">Metal-binding</keyword>
<keyword evidence="19" id="KW-1185">Reference proteome</keyword>
<dbReference type="InterPro" id="IPR013824">
    <property type="entry name" value="Topo_IA_cen_sub1"/>
</dbReference>
<dbReference type="InterPro" id="IPR013825">
    <property type="entry name" value="Topo_IA_cen_sub2"/>
</dbReference>
<comment type="similarity">
    <text evidence="2">Belongs to the type IA topoisomerase family.</text>
</comment>
<dbReference type="Proteomes" id="UP000031843">
    <property type="component" value="Chromosome secondary"/>
</dbReference>
<evidence type="ECO:0000256" key="11">
    <source>
        <dbReference type="ARBA" id="ARBA00023235"/>
    </source>
</evidence>
<dbReference type="PROSITE" id="PS00396">
    <property type="entry name" value="TOPO_IA_1"/>
    <property type="match status" value="1"/>
</dbReference>
<dbReference type="PANTHER" id="PTHR11390">
    <property type="entry name" value="PROKARYOTIC DNA TOPOISOMERASE"/>
    <property type="match status" value="1"/>
</dbReference>
<dbReference type="EC" id="5.6.2.1" evidence="3"/>
<dbReference type="PANTHER" id="PTHR11390:SF21">
    <property type="entry name" value="DNA TOPOISOMERASE 3-ALPHA"/>
    <property type="match status" value="1"/>
</dbReference>